<accession>A0A1R4IYS0</accession>
<dbReference type="AlphaFoldDB" id="A0A1R4IYS0"/>
<dbReference type="EMBL" id="FUKP01000035">
    <property type="protein sequence ID" value="SJN24838.1"/>
    <property type="molecule type" value="Genomic_DNA"/>
</dbReference>
<dbReference type="GO" id="GO:0022857">
    <property type="term" value="F:transmembrane transporter activity"/>
    <property type="evidence" value="ECO:0007669"/>
    <property type="project" value="InterPro"/>
</dbReference>
<keyword evidence="1" id="KW-1133">Transmembrane helix</keyword>
<feature type="transmembrane region" description="Helical" evidence="1">
    <location>
        <begin position="103"/>
        <end position="126"/>
    </location>
</feature>
<reference evidence="2 3" key="1">
    <citation type="submission" date="2017-02" db="EMBL/GenBank/DDBJ databases">
        <authorList>
            <person name="Peterson S.W."/>
        </authorList>
    </citation>
    <scope>NUCLEOTIDE SEQUENCE [LARGE SCALE GENOMIC DNA]</scope>
    <source>
        <strain evidence="2 3">2B3F</strain>
    </source>
</reference>
<dbReference type="Proteomes" id="UP000196230">
    <property type="component" value="Unassembled WGS sequence"/>
</dbReference>
<dbReference type="Pfam" id="PF07690">
    <property type="entry name" value="MFS_1"/>
    <property type="match status" value="1"/>
</dbReference>
<evidence type="ECO:0000313" key="2">
    <source>
        <dbReference type="EMBL" id="SJN24838.1"/>
    </source>
</evidence>
<dbReference type="Gene3D" id="1.20.1250.20">
    <property type="entry name" value="MFS general substrate transporter like domains"/>
    <property type="match status" value="2"/>
</dbReference>
<sequence>MDFGAYFRLLRDSRIRNLLGVGFIARFPHSAAGVILTFHVAATMGLGYGTAGFVVAAMTLGIAVGAPWRGRVIDNKGLRRALIPSVIGEALIWPVVAYLPFPFILAGVFLGGVLTVPVFSVVRQGLGVLAKGRDRQTAFALDSIITEGVFIIGPTLGGIIAATGNSSLGLVVVGLSGAVGGALLMWFNPPTRSWQLEAGPQREDAYTEEEDREQAVAQAVTGAPMHLDVAAADLATGAIPVVTSAIPAVTGALPVIKADGSGPVSPDARTRRTGRAERLRQWRRNSFGWMNRASVATLLVAVGAGFCLIGTEVSIMATLQHAGQAASVGVVFALWCGASAVGGVFYGATHRDVSPTVLMGLFALASLPMALAWDLWSLALLSIPSGLLTAPTLAAASGRLSRLVPEERRGEAMGFYGSCMTAGSAAGAPLCGAAIEAFSPVAGFYTAGAVGAVIAVASLLLSASARRRGIHGEY</sequence>
<evidence type="ECO:0000313" key="3">
    <source>
        <dbReference type="Proteomes" id="UP000196230"/>
    </source>
</evidence>
<feature type="transmembrane region" description="Helical" evidence="1">
    <location>
        <begin position="325"/>
        <end position="346"/>
    </location>
</feature>
<dbReference type="PANTHER" id="PTHR23542">
    <property type="match status" value="1"/>
</dbReference>
<feature type="transmembrane region" description="Helical" evidence="1">
    <location>
        <begin position="18"/>
        <end position="40"/>
    </location>
</feature>
<dbReference type="InterPro" id="IPR011701">
    <property type="entry name" value="MFS"/>
</dbReference>
<feature type="transmembrane region" description="Helical" evidence="1">
    <location>
        <begin position="78"/>
        <end position="97"/>
    </location>
</feature>
<feature type="transmembrane region" description="Helical" evidence="1">
    <location>
        <begin position="441"/>
        <end position="461"/>
    </location>
</feature>
<feature type="transmembrane region" description="Helical" evidence="1">
    <location>
        <begin position="379"/>
        <end position="401"/>
    </location>
</feature>
<dbReference type="InterPro" id="IPR036259">
    <property type="entry name" value="MFS_trans_sf"/>
</dbReference>
<protein>
    <submittedName>
        <fullName evidence="2">Major facilitator superfamily MFS_1</fullName>
    </submittedName>
</protein>
<keyword evidence="1" id="KW-0472">Membrane</keyword>
<keyword evidence="1" id="KW-0812">Transmembrane</keyword>
<feature type="transmembrane region" description="Helical" evidence="1">
    <location>
        <begin position="413"/>
        <end position="435"/>
    </location>
</feature>
<dbReference type="SUPFAM" id="SSF103473">
    <property type="entry name" value="MFS general substrate transporter"/>
    <property type="match status" value="2"/>
</dbReference>
<gene>
    <name evidence="2" type="ORF">FM125_05365</name>
</gene>
<feature type="transmembrane region" description="Helical" evidence="1">
    <location>
        <begin position="46"/>
        <end position="66"/>
    </location>
</feature>
<dbReference type="RefSeq" id="WP_087133865.1">
    <property type="nucleotide sequence ID" value="NZ_FUKP01000035.1"/>
</dbReference>
<organism evidence="2 3">
    <name type="scientific">Micrococcus lylae</name>
    <dbReference type="NCBI Taxonomy" id="1273"/>
    <lineage>
        <taxon>Bacteria</taxon>
        <taxon>Bacillati</taxon>
        <taxon>Actinomycetota</taxon>
        <taxon>Actinomycetes</taxon>
        <taxon>Micrococcales</taxon>
        <taxon>Micrococcaceae</taxon>
        <taxon>Micrococcus</taxon>
    </lineage>
</organism>
<evidence type="ECO:0000256" key="1">
    <source>
        <dbReference type="SAM" id="Phobius"/>
    </source>
</evidence>
<feature type="transmembrane region" description="Helical" evidence="1">
    <location>
        <begin position="168"/>
        <end position="187"/>
    </location>
</feature>
<dbReference type="PANTHER" id="PTHR23542:SF1">
    <property type="entry name" value="MAJOR FACILITATOR SUPERFAMILY (MFS) PROFILE DOMAIN-CONTAINING PROTEIN"/>
    <property type="match status" value="1"/>
</dbReference>
<feature type="transmembrane region" description="Helical" evidence="1">
    <location>
        <begin position="293"/>
        <end position="319"/>
    </location>
</feature>
<feature type="transmembrane region" description="Helical" evidence="1">
    <location>
        <begin position="138"/>
        <end position="162"/>
    </location>
</feature>
<feature type="transmembrane region" description="Helical" evidence="1">
    <location>
        <begin position="353"/>
        <end position="373"/>
    </location>
</feature>
<name>A0A1R4IYS0_9MICC</name>
<proteinExistence type="predicted"/>